<accession>A0A397TAE6</accession>
<dbReference type="Proteomes" id="UP000265703">
    <property type="component" value="Unassembled WGS sequence"/>
</dbReference>
<dbReference type="AlphaFoldDB" id="A0A397TAE6"/>
<reference evidence="1 2" key="1">
    <citation type="submission" date="2018-06" db="EMBL/GenBank/DDBJ databases">
        <title>Comparative genomics reveals the genomic features of Rhizophagus irregularis, R. cerebriforme, R. diaphanum and Gigaspora rosea, and their symbiotic lifestyle signature.</title>
        <authorList>
            <person name="Morin E."/>
            <person name="San Clemente H."/>
            <person name="Chen E.C.H."/>
            <person name="De La Providencia I."/>
            <person name="Hainaut M."/>
            <person name="Kuo A."/>
            <person name="Kohler A."/>
            <person name="Murat C."/>
            <person name="Tang N."/>
            <person name="Roy S."/>
            <person name="Loubradou J."/>
            <person name="Henrissat B."/>
            <person name="Grigoriev I.V."/>
            <person name="Corradi N."/>
            <person name="Roux C."/>
            <person name="Martin F.M."/>
        </authorList>
    </citation>
    <scope>NUCLEOTIDE SEQUENCE [LARGE SCALE GENOMIC DNA]</scope>
    <source>
        <strain evidence="1 2">DAOM 227022</strain>
    </source>
</reference>
<keyword evidence="2" id="KW-1185">Reference proteome</keyword>
<name>A0A397TAE6_9GLOM</name>
<evidence type="ECO:0000313" key="1">
    <source>
        <dbReference type="EMBL" id="RIA94842.1"/>
    </source>
</evidence>
<dbReference type="EMBL" id="QKYT01000072">
    <property type="protein sequence ID" value="RIA94842.1"/>
    <property type="molecule type" value="Genomic_DNA"/>
</dbReference>
<organism evidence="1 2">
    <name type="scientific">Glomus cerebriforme</name>
    <dbReference type="NCBI Taxonomy" id="658196"/>
    <lineage>
        <taxon>Eukaryota</taxon>
        <taxon>Fungi</taxon>
        <taxon>Fungi incertae sedis</taxon>
        <taxon>Mucoromycota</taxon>
        <taxon>Glomeromycotina</taxon>
        <taxon>Glomeromycetes</taxon>
        <taxon>Glomerales</taxon>
        <taxon>Glomeraceae</taxon>
        <taxon>Glomus</taxon>
    </lineage>
</organism>
<comment type="caution">
    <text evidence="1">The sequence shown here is derived from an EMBL/GenBank/DDBJ whole genome shotgun (WGS) entry which is preliminary data.</text>
</comment>
<gene>
    <name evidence="1" type="ORF">C1645_817427</name>
</gene>
<evidence type="ECO:0000313" key="2">
    <source>
        <dbReference type="Proteomes" id="UP000265703"/>
    </source>
</evidence>
<proteinExistence type="predicted"/>
<protein>
    <submittedName>
        <fullName evidence="1">Uncharacterized protein</fullName>
    </submittedName>
</protein>
<sequence>MGFGQFWTVLDKFWTVQNLILDSFGQSKTHRNFGQFWIVQNCPIEKSNWTSPKPTTGLYDKYNILTTKDKELVITEEKAATEDLFIVKFLKKHKSANNKILSQSSNTNTHQEDQEVYEDIDTDESFHLTSIGVLMQYIKRSVDTEENQDIIDDDSYIDINFDFLPQKQLQDIPNT</sequence>